<feature type="region of interest" description="Disordered" evidence="8">
    <location>
        <begin position="411"/>
        <end position="432"/>
    </location>
</feature>
<dbReference type="GeneID" id="9588483"/>
<name>D8Q9U8_SCHCM</name>
<dbReference type="VEuPathDB" id="FungiDB:SCHCODRAFT_02631376"/>
<evidence type="ECO:0000256" key="8">
    <source>
        <dbReference type="SAM" id="MobiDB-lite"/>
    </source>
</evidence>
<feature type="compositionally biased region" description="Low complexity" evidence="8">
    <location>
        <begin position="106"/>
        <end position="120"/>
    </location>
</feature>
<evidence type="ECO:0000256" key="5">
    <source>
        <dbReference type="ARBA" id="ARBA00023163"/>
    </source>
</evidence>
<dbReference type="Proteomes" id="UP000007431">
    <property type="component" value="Unassembled WGS sequence"/>
</dbReference>
<keyword evidence="3" id="KW-0805">Transcription regulation</keyword>
<dbReference type="HOGENOM" id="CLU_016968_0_0_1"/>
<evidence type="ECO:0000256" key="2">
    <source>
        <dbReference type="ARBA" id="ARBA00007163"/>
    </source>
</evidence>
<dbReference type="InterPro" id="IPR004827">
    <property type="entry name" value="bZIP"/>
</dbReference>
<dbReference type="PANTHER" id="PTHR47416">
    <property type="entry name" value="BASIC-LEUCINE ZIPPER TRANSCRIPTION FACTOR F-RELATED"/>
    <property type="match status" value="1"/>
</dbReference>
<keyword evidence="4" id="KW-0238">DNA-binding</keyword>
<keyword evidence="7" id="KW-0175">Coiled coil</keyword>
<reference evidence="10 11" key="1">
    <citation type="journal article" date="2010" name="Nat. Biotechnol.">
        <title>Genome sequence of the model mushroom Schizophyllum commune.</title>
        <authorList>
            <person name="Ohm R.A."/>
            <person name="de Jong J.F."/>
            <person name="Lugones L.G."/>
            <person name="Aerts A."/>
            <person name="Kothe E."/>
            <person name="Stajich J.E."/>
            <person name="de Vries R.P."/>
            <person name="Record E."/>
            <person name="Levasseur A."/>
            <person name="Baker S.E."/>
            <person name="Bartholomew K.A."/>
            <person name="Coutinho P.M."/>
            <person name="Erdmann S."/>
            <person name="Fowler T.J."/>
            <person name="Gathman A.C."/>
            <person name="Lombard V."/>
            <person name="Henrissat B."/>
            <person name="Knabe N."/>
            <person name="Kuees U."/>
            <person name="Lilly W.W."/>
            <person name="Lindquist E."/>
            <person name="Lucas S."/>
            <person name="Magnuson J.K."/>
            <person name="Piumi F."/>
            <person name="Raudaskoski M."/>
            <person name="Salamov A."/>
            <person name="Schmutz J."/>
            <person name="Schwarze F.W.M.R."/>
            <person name="vanKuyk P.A."/>
            <person name="Horton J.S."/>
            <person name="Grigoriev I.V."/>
            <person name="Woesten H.A.B."/>
        </authorList>
    </citation>
    <scope>NUCLEOTIDE SEQUENCE [LARGE SCALE GENOMIC DNA]</scope>
    <source>
        <strain evidence="11">H4-8 / FGSC 9210</strain>
    </source>
</reference>
<comment type="subcellular location">
    <subcellularLocation>
        <location evidence="1">Nucleus</location>
    </subcellularLocation>
</comment>
<dbReference type="STRING" id="578458.D8Q9U8"/>
<evidence type="ECO:0000256" key="6">
    <source>
        <dbReference type="ARBA" id="ARBA00023242"/>
    </source>
</evidence>
<dbReference type="PROSITE" id="PS50217">
    <property type="entry name" value="BZIP"/>
    <property type="match status" value="1"/>
</dbReference>
<organism evidence="11">
    <name type="scientific">Schizophyllum commune (strain H4-8 / FGSC 9210)</name>
    <name type="common">Split gill fungus</name>
    <dbReference type="NCBI Taxonomy" id="578458"/>
    <lineage>
        <taxon>Eukaryota</taxon>
        <taxon>Fungi</taxon>
        <taxon>Dikarya</taxon>
        <taxon>Basidiomycota</taxon>
        <taxon>Agaricomycotina</taxon>
        <taxon>Agaricomycetes</taxon>
        <taxon>Agaricomycetidae</taxon>
        <taxon>Agaricales</taxon>
        <taxon>Schizophyllaceae</taxon>
        <taxon>Schizophyllum</taxon>
    </lineage>
</organism>
<accession>D8Q9U8</accession>
<evidence type="ECO:0000256" key="3">
    <source>
        <dbReference type="ARBA" id="ARBA00023015"/>
    </source>
</evidence>
<dbReference type="AlphaFoldDB" id="D8Q9U8"/>
<feature type="domain" description="BZIP" evidence="9">
    <location>
        <begin position="167"/>
        <end position="209"/>
    </location>
</feature>
<dbReference type="SUPFAM" id="SSF57959">
    <property type="entry name" value="Leucine zipper domain"/>
    <property type="match status" value="1"/>
</dbReference>
<dbReference type="Pfam" id="PF00170">
    <property type="entry name" value="bZIP_1"/>
    <property type="match status" value="1"/>
</dbReference>
<evidence type="ECO:0000256" key="1">
    <source>
        <dbReference type="ARBA" id="ARBA00004123"/>
    </source>
</evidence>
<proteinExistence type="inferred from homology"/>
<dbReference type="Gene3D" id="1.20.5.170">
    <property type="match status" value="1"/>
</dbReference>
<feature type="region of interest" description="Disordered" evidence="8">
    <location>
        <begin position="32"/>
        <end position="93"/>
    </location>
</feature>
<dbReference type="OrthoDB" id="674948at2759"/>
<feature type="region of interest" description="Disordered" evidence="8">
    <location>
        <begin position="620"/>
        <end position="650"/>
    </location>
</feature>
<protein>
    <recommendedName>
        <fullName evidence="9">BZIP domain-containing protein</fullName>
    </recommendedName>
</protein>
<feature type="compositionally biased region" description="Low complexity" evidence="8">
    <location>
        <begin position="411"/>
        <end position="425"/>
    </location>
</feature>
<feature type="coiled-coil region" evidence="7">
    <location>
        <begin position="185"/>
        <end position="249"/>
    </location>
</feature>
<dbReference type="GO" id="GO:0005634">
    <property type="term" value="C:nucleus"/>
    <property type="evidence" value="ECO:0007669"/>
    <property type="project" value="UniProtKB-SubCell"/>
</dbReference>
<dbReference type="OMA" id="FECMEIR"/>
<dbReference type="CDD" id="cd14812">
    <property type="entry name" value="bZIP_u3"/>
    <property type="match status" value="1"/>
</dbReference>
<evidence type="ECO:0000256" key="4">
    <source>
        <dbReference type="ARBA" id="ARBA00023125"/>
    </source>
</evidence>
<dbReference type="KEGG" id="scm:SCHCO_02631376"/>
<feature type="compositionally biased region" description="Low complexity" evidence="8">
    <location>
        <begin position="59"/>
        <end position="76"/>
    </location>
</feature>
<keyword evidence="6" id="KW-0539">Nucleus</keyword>
<dbReference type="SMART" id="SM00338">
    <property type="entry name" value="BRLZ"/>
    <property type="match status" value="1"/>
</dbReference>
<dbReference type="PANTHER" id="PTHR47416:SF8">
    <property type="entry name" value="BASIC-LEUCINE ZIPPER TRANSCRIPTION FACTOR E-RELATED"/>
    <property type="match status" value="1"/>
</dbReference>
<comment type="similarity">
    <text evidence="2">Belongs to the bZIP family.</text>
</comment>
<dbReference type="EMBL" id="GL377308">
    <property type="protein sequence ID" value="EFI95286.1"/>
    <property type="molecule type" value="Genomic_DNA"/>
</dbReference>
<dbReference type="InterPro" id="IPR046347">
    <property type="entry name" value="bZIP_sf"/>
</dbReference>
<evidence type="ECO:0000259" key="9">
    <source>
        <dbReference type="PROSITE" id="PS50217"/>
    </source>
</evidence>
<feature type="region of interest" description="Disordered" evidence="8">
    <location>
        <begin position="106"/>
        <end position="154"/>
    </location>
</feature>
<dbReference type="eggNOG" id="ENOG502SCSE">
    <property type="taxonomic scope" value="Eukaryota"/>
</dbReference>
<keyword evidence="5" id="KW-0804">Transcription</keyword>
<gene>
    <name evidence="10" type="ORF">SCHCODRAFT_236086</name>
</gene>
<sequence length="733" mass="77756">MEEEPTPLSQIIHADAMLSPLETAAAWDLFPPTQDPFPCNYGQPSPQHPQLFQYPPSSPSSFSSSATDSPGSSTSSGIRMLRLSPDTPDADQQLCVPTSQLFDFPQQASIPSSAPSPISPLEQDHQHQVTLKRSASPESASTQIMTKKRNGERVTTKDFVPPDVSGLSKREARLVKNRAAAFLSRQRKREEFEAMEVRVAELERENARLLSLAQSGSDKLLPAGIERNDAALRAEVDHLRARLAEAEARERGAGAAFSPSSRHASHDAPVKMEPLDVSFNSQTGRSSAMPSPHTTGVGLGLMQVLLCALPALLRAYGGASSGGPPPHIDLSSILTPELNWHRQGDAVVLDLDVDDHGRPRSLAANPALAAVRRLELSGSMASAVVGLGGRELAFAAGPSEGGKIRVRVCPPSSAPSDAYPSPRSSISMDGPMSASSLSSPVWPTSLDALSMPAVFNAGTSDPFFGMGQGDYGMSYPMMCPTDLGPSVYSPTESPFASALGSELHAMAAAEDPARRQMQIALKAAGEPDWGAQLGDYQVKISDQRRSDNTHLGIVAEFKHQRALRTTVSGEQGLNTLLFGGSVGVSPARPSPVESQAPEFGKQVRYACHQRTDGLISLMQNLSSPRSGQTDPRKGAQSASSSVDEEGSGWSTSTLALRLGGREAGEGQGAEQRASEERSAVAGFGAIWRPASYGPGHATRSSAARRVRAVKVSETEYGELSPEPSMISLVHGTH</sequence>
<feature type="compositionally biased region" description="Polar residues" evidence="8">
    <location>
        <begin position="620"/>
        <end position="629"/>
    </location>
</feature>
<evidence type="ECO:0000313" key="10">
    <source>
        <dbReference type="EMBL" id="EFI95286.1"/>
    </source>
</evidence>
<evidence type="ECO:0000313" key="11">
    <source>
        <dbReference type="Proteomes" id="UP000007431"/>
    </source>
</evidence>
<dbReference type="GO" id="GO:0003700">
    <property type="term" value="F:DNA-binding transcription factor activity"/>
    <property type="evidence" value="ECO:0007669"/>
    <property type="project" value="InterPro"/>
</dbReference>
<evidence type="ECO:0000256" key="7">
    <source>
        <dbReference type="SAM" id="Coils"/>
    </source>
</evidence>
<dbReference type="InParanoid" id="D8Q9U8"/>
<feature type="compositionally biased region" description="Polar residues" evidence="8">
    <location>
        <begin position="128"/>
        <end position="145"/>
    </location>
</feature>
<keyword evidence="11" id="KW-1185">Reference proteome</keyword>
<dbReference type="GO" id="GO:0003677">
    <property type="term" value="F:DNA binding"/>
    <property type="evidence" value="ECO:0007669"/>
    <property type="project" value="UniProtKB-KW"/>
</dbReference>